<keyword evidence="3" id="KW-0677">Repeat</keyword>
<dbReference type="SUPFAM" id="SSF51161">
    <property type="entry name" value="Trimeric LpxA-like enzymes"/>
    <property type="match status" value="1"/>
</dbReference>
<comment type="similarity">
    <text evidence="1">Belongs to the transferase hexapeptide repeat family.</text>
</comment>
<reference evidence="6 7" key="1">
    <citation type="submission" date="2024-05" db="EMBL/GenBank/DDBJ databases">
        <authorList>
            <person name="Duchaud E."/>
        </authorList>
    </citation>
    <scope>NUCLEOTIDE SEQUENCE [LARGE SCALE GENOMIC DNA]</scope>
    <source>
        <strain evidence="6">Ena-SAMPLE-TAB-13-05-2024-13:56:06:370-140305</strain>
    </source>
</reference>
<keyword evidence="7" id="KW-1185">Reference proteome</keyword>
<dbReference type="Proteomes" id="UP001497602">
    <property type="component" value="Unassembled WGS sequence"/>
</dbReference>
<gene>
    <name evidence="6" type="primary">epsM</name>
    <name evidence="6" type="ORF">T190115A13A_10044</name>
</gene>
<dbReference type="Pfam" id="PF00132">
    <property type="entry name" value="Hexapep"/>
    <property type="match status" value="2"/>
</dbReference>
<evidence type="ECO:0000256" key="1">
    <source>
        <dbReference type="ARBA" id="ARBA00007274"/>
    </source>
</evidence>
<dbReference type="EC" id="2.3.1.203" evidence="6"/>
<dbReference type="RefSeq" id="WP_348737719.1">
    <property type="nucleotide sequence ID" value="NZ_CAXJRC010000011.1"/>
</dbReference>
<dbReference type="InterPro" id="IPR020019">
    <property type="entry name" value="AcTrfase_PglD-like"/>
</dbReference>
<evidence type="ECO:0000259" key="5">
    <source>
        <dbReference type="Pfam" id="PF17836"/>
    </source>
</evidence>
<dbReference type="CDD" id="cd03360">
    <property type="entry name" value="LbH_AT_putative"/>
    <property type="match status" value="1"/>
</dbReference>
<sequence>MSNKEVYLYGGSGHGKVIKEIAKNSNINVVAFIDDNPKSNTLLNVPVFKTSQLEDVDNKQFVISIGNNKIRKIISKKLSKISDAIIDPSAQISDFVTIGKGTVVLPSVVINPDTNIGAHVILNTGAIIEHDCKIGDFVHISPNATITGGVSVGEGTHIGAGVIVIPGIKIGKWATIGAGTVIINDIPDYATVVGNPGRIIKYKKRNE</sequence>
<organism evidence="6 7">
    <name type="scientific">Tenacibaculum vairaonense</name>
    <dbReference type="NCBI Taxonomy" id="3137860"/>
    <lineage>
        <taxon>Bacteria</taxon>
        <taxon>Pseudomonadati</taxon>
        <taxon>Bacteroidota</taxon>
        <taxon>Flavobacteriia</taxon>
        <taxon>Flavobacteriales</taxon>
        <taxon>Flavobacteriaceae</taxon>
        <taxon>Tenacibaculum</taxon>
    </lineage>
</organism>
<evidence type="ECO:0000313" key="6">
    <source>
        <dbReference type="EMBL" id="CAL2105888.1"/>
    </source>
</evidence>
<dbReference type="PROSITE" id="PS00101">
    <property type="entry name" value="HEXAPEP_TRANSFERASES"/>
    <property type="match status" value="1"/>
</dbReference>
<protein>
    <submittedName>
        <fullName evidence="6">UDP-N-acetylbacillosamine N-acetyltransferase</fullName>
        <ecNumber evidence="6">2.3.1.203</ecNumber>
    </submittedName>
</protein>
<dbReference type="GO" id="GO:0016746">
    <property type="term" value="F:acyltransferase activity"/>
    <property type="evidence" value="ECO:0007669"/>
    <property type="project" value="UniProtKB-KW"/>
</dbReference>
<accession>A0ABP1F626</accession>
<dbReference type="InterPro" id="IPR001451">
    <property type="entry name" value="Hexapep"/>
</dbReference>
<dbReference type="EMBL" id="CAXJRC010000011">
    <property type="protein sequence ID" value="CAL2105888.1"/>
    <property type="molecule type" value="Genomic_DNA"/>
</dbReference>
<keyword evidence="2 6" id="KW-0808">Transferase</keyword>
<proteinExistence type="inferred from homology"/>
<dbReference type="Gene3D" id="2.160.10.10">
    <property type="entry name" value="Hexapeptide repeat proteins"/>
    <property type="match status" value="1"/>
</dbReference>
<dbReference type="NCBIfam" id="TIGR03570">
    <property type="entry name" value="NeuD_NnaD"/>
    <property type="match status" value="1"/>
</dbReference>
<comment type="caution">
    <text evidence="6">The sequence shown here is derived from an EMBL/GenBank/DDBJ whole genome shotgun (WGS) entry which is preliminary data.</text>
</comment>
<dbReference type="PANTHER" id="PTHR43300:SF7">
    <property type="entry name" value="UDP-N-ACETYLBACILLOSAMINE N-ACETYLTRANSFERASE"/>
    <property type="match status" value="1"/>
</dbReference>
<dbReference type="Pfam" id="PF17836">
    <property type="entry name" value="PglD_N"/>
    <property type="match status" value="1"/>
</dbReference>
<dbReference type="PANTHER" id="PTHR43300">
    <property type="entry name" value="ACETYLTRANSFERASE"/>
    <property type="match status" value="1"/>
</dbReference>
<evidence type="ECO:0000313" key="7">
    <source>
        <dbReference type="Proteomes" id="UP001497602"/>
    </source>
</evidence>
<keyword evidence="4 6" id="KW-0012">Acyltransferase</keyword>
<evidence type="ECO:0000256" key="3">
    <source>
        <dbReference type="ARBA" id="ARBA00022737"/>
    </source>
</evidence>
<dbReference type="InterPro" id="IPR041561">
    <property type="entry name" value="PglD_N"/>
</dbReference>
<dbReference type="Gene3D" id="3.40.50.20">
    <property type="match status" value="1"/>
</dbReference>
<dbReference type="InterPro" id="IPR018357">
    <property type="entry name" value="Hexapep_transf_CS"/>
</dbReference>
<feature type="domain" description="PglD N-terminal" evidence="5">
    <location>
        <begin position="6"/>
        <end position="78"/>
    </location>
</feature>
<dbReference type="InterPro" id="IPR050179">
    <property type="entry name" value="Trans_hexapeptide_repeat"/>
</dbReference>
<name>A0ABP1F626_9FLAO</name>
<dbReference type="InterPro" id="IPR011004">
    <property type="entry name" value="Trimer_LpxA-like_sf"/>
</dbReference>
<evidence type="ECO:0000256" key="4">
    <source>
        <dbReference type="ARBA" id="ARBA00023315"/>
    </source>
</evidence>
<evidence type="ECO:0000256" key="2">
    <source>
        <dbReference type="ARBA" id="ARBA00022679"/>
    </source>
</evidence>